<dbReference type="OrthoDB" id="9808724at2"/>
<dbReference type="GO" id="GO:0004553">
    <property type="term" value="F:hydrolase activity, hydrolyzing O-glycosyl compounds"/>
    <property type="evidence" value="ECO:0007669"/>
    <property type="project" value="UniProtKB-ARBA"/>
</dbReference>
<dbReference type="InterPro" id="IPR009784">
    <property type="entry name" value="DUF1349"/>
</dbReference>
<dbReference type="InterPro" id="IPR013320">
    <property type="entry name" value="ConA-like_dom_sf"/>
</dbReference>
<dbReference type="EMBL" id="VZAD01000063">
    <property type="protein sequence ID" value="MQP11967.1"/>
    <property type="molecule type" value="Genomic_DNA"/>
</dbReference>
<dbReference type="AlphaFoldDB" id="A0A6A7WBV3"/>
<name>A0A6A7WBV3_9BACT</name>
<protein>
    <submittedName>
        <fullName evidence="1">DUF1349 domain-containing protein</fullName>
    </submittedName>
</protein>
<reference evidence="1 2" key="1">
    <citation type="submission" date="2019-09" db="EMBL/GenBank/DDBJ databases">
        <title>Distinct polysaccharide growth profiles of human intestinal Prevotella copri isolates.</title>
        <authorList>
            <person name="Fehlner-Peach H."/>
            <person name="Magnabosco C."/>
            <person name="Raghavan V."/>
            <person name="Scher J.U."/>
            <person name="Tett A."/>
            <person name="Cox L.M."/>
            <person name="Gottsegen C."/>
            <person name="Watters A."/>
            <person name="Wiltshire- Gordon J.D."/>
            <person name="Segata N."/>
            <person name="Bonneau R."/>
            <person name="Littman D.R."/>
        </authorList>
    </citation>
    <scope>NUCLEOTIDE SEQUENCE [LARGE SCALE GENOMIC DNA]</scope>
    <source>
        <strain evidence="2">iAQ1173</strain>
    </source>
</reference>
<dbReference type="PROSITE" id="PS51257">
    <property type="entry name" value="PROKAR_LIPOPROTEIN"/>
    <property type="match status" value="1"/>
</dbReference>
<keyword evidence="2" id="KW-1185">Reference proteome</keyword>
<gene>
    <name evidence="1" type="ORF">F7D20_08380</name>
</gene>
<evidence type="ECO:0000313" key="1">
    <source>
        <dbReference type="EMBL" id="MQP11967.1"/>
    </source>
</evidence>
<accession>A0A6A7WBV3</accession>
<sequence length="247" mass="27527">MTFKSFLPMAALCVLASCSNSSKQEKADSSSADSVQTPVMSFQDCDLTLGGIHFTKMLNEADKQVSEKAGVITFVSPEKTDLFIDPNDAKLTANTAKVLFTEVDNTKPFTFSAKMKPGFTPDGLYNAADLVVMANDTLYQKFCFEQDERGKHRVVTVRTVGTSDDNNHEVVNQDFIYYKISSDTRTIASYYSLDGKEWQMVRLYRNNYPKNLKVGISSQAPQKGVCVSEFSELRLSTETVGDFRMGE</sequence>
<proteinExistence type="predicted"/>
<dbReference type="SUPFAM" id="SSF49899">
    <property type="entry name" value="Concanavalin A-like lectins/glucanases"/>
    <property type="match status" value="1"/>
</dbReference>
<dbReference type="PANTHER" id="PTHR35332:SF2">
    <property type="entry name" value="REGULATION OF ENOLASE PROTEIN 1"/>
    <property type="match status" value="1"/>
</dbReference>
<organism evidence="1 2">
    <name type="scientific">Segatella copri</name>
    <dbReference type="NCBI Taxonomy" id="165179"/>
    <lineage>
        <taxon>Bacteria</taxon>
        <taxon>Pseudomonadati</taxon>
        <taxon>Bacteroidota</taxon>
        <taxon>Bacteroidia</taxon>
        <taxon>Bacteroidales</taxon>
        <taxon>Prevotellaceae</taxon>
        <taxon>Segatella</taxon>
    </lineage>
</organism>
<comment type="caution">
    <text evidence="1">The sequence shown here is derived from an EMBL/GenBank/DDBJ whole genome shotgun (WGS) entry which is preliminary data.</text>
</comment>
<dbReference type="GO" id="GO:0005975">
    <property type="term" value="P:carbohydrate metabolic process"/>
    <property type="evidence" value="ECO:0007669"/>
    <property type="project" value="UniProtKB-ARBA"/>
</dbReference>
<dbReference type="Pfam" id="PF07081">
    <property type="entry name" value="DUF1349"/>
    <property type="match status" value="1"/>
</dbReference>
<evidence type="ECO:0000313" key="2">
    <source>
        <dbReference type="Proteomes" id="UP000384372"/>
    </source>
</evidence>
<dbReference type="Gene3D" id="2.60.120.200">
    <property type="match status" value="1"/>
</dbReference>
<dbReference type="Proteomes" id="UP000384372">
    <property type="component" value="Unassembled WGS sequence"/>
</dbReference>
<dbReference type="RefSeq" id="WP_158463642.1">
    <property type="nucleotide sequence ID" value="NZ_VZAD01000063.1"/>
</dbReference>
<dbReference type="PANTHER" id="PTHR35332">
    <property type="entry name" value="REGULATION OF ENOLASE PROTEIN 1"/>
    <property type="match status" value="1"/>
</dbReference>